<name>A0ABX7H0B5_9GAMM</name>
<evidence type="ECO:0000256" key="1">
    <source>
        <dbReference type="SAM" id="SignalP"/>
    </source>
</evidence>
<dbReference type="Proteomes" id="UP000663181">
    <property type="component" value="Chromosome"/>
</dbReference>
<evidence type="ECO:0000313" key="3">
    <source>
        <dbReference type="Proteomes" id="UP000663181"/>
    </source>
</evidence>
<dbReference type="RefSeq" id="WP_188799217.1">
    <property type="nucleotide sequence ID" value="NZ_BMIZ01000001.1"/>
</dbReference>
<accession>A0ABX7H0B5</accession>
<reference evidence="2 3" key="1">
    <citation type="submission" date="2020-10" db="EMBL/GenBank/DDBJ databases">
        <title>Phylogeny of dyella-like bacteria.</title>
        <authorList>
            <person name="Fu J."/>
        </authorList>
    </citation>
    <scope>NUCLEOTIDE SEQUENCE [LARGE SCALE GENOMIC DNA]</scope>
    <source>
        <strain evidence="2 3">DHOB09</strain>
    </source>
</reference>
<feature type="chain" id="PRO_5045501877" evidence="1">
    <location>
        <begin position="19"/>
        <end position="95"/>
    </location>
</feature>
<keyword evidence="3" id="KW-1185">Reference proteome</keyword>
<keyword evidence="1" id="KW-0732">Signal</keyword>
<evidence type="ECO:0000313" key="2">
    <source>
        <dbReference type="EMBL" id="QRN55651.1"/>
    </source>
</evidence>
<dbReference type="EMBL" id="CP064030">
    <property type="protein sequence ID" value="QRN55651.1"/>
    <property type="molecule type" value="Genomic_DNA"/>
</dbReference>
<sequence>MRRYLLLALLFTGVAVHAEDSLRVGDRVLSLGDSAAKVQELLGQPVVRTLLDGQNGGLTNNQVSGSEQWQYLQDGKTVYIIITDGKVSDIETKYN</sequence>
<organism evidence="2 3">
    <name type="scientific">Dyella caseinilytica</name>
    <dbReference type="NCBI Taxonomy" id="1849581"/>
    <lineage>
        <taxon>Bacteria</taxon>
        <taxon>Pseudomonadati</taxon>
        <taxon>Pseudomonadota</taxon>
        <taxon>Gammaproteobacteria</taxon>
        <taxon>Lysobacterales</taxon>
        <taxon>Rhodanobacteraceae</taxon>
        <taxon>Dyella</taxon>
    </lineage>
</organism>
<gene>
    <name evidence="2" type="ORF">ISN74_10175</name>
</gene>
<protein>
    <submittedName>
        <fullName evidence="2">DUF2845 domain-containing protein</fullName>
    </submittedName>
</protein>
<feature type="signal peptide" evidence="1">
    <location>
        <begin position="1"/>
        <end position="18"/>
    </location>
</feature>
<proteinExistence type="predicted"/>